<dbReference type="VEuPathDB" id="FungiDB:EYZ11_009542"/>
<protein>
    <submittedName>
        <fullName evidence="1">Uncharacterized protein</fullName>
    </submittedName>
</protein>
<evidence type="ECO:0000313" key="2">
    <source>
        <dbReference type="Proteomes" id="UP000308092"/>
    </source>
</evidence>
<accession>A0A4S3J7N1</accession>
<organism evidence="1 2">
    <name type="scientific">Aspergillus tanneri</name>
    <dbReference type="NCBI Taxonomy" id="1220188"/>
    <lineage>
        <taxon>Eukaryota</taxon>
        <taxon>Fungi</taxon>
        <taxon>Dikarya</taxon>
        <taxon>Ascomycota</taxon>
        <taxon>Pezizomycotina</taxon>
        <taxon>Eurotiomycetes</taxon>
        <taxon>Eurotiomycetidae</taxon>
        <taxon>Eurotiales</taxon>
        <taxon>Aspergillaceae</taxon>
        <taxon>Aspergillus</taxon>
        <taxon>Aspergillus subgen. Circumdati</taxon>
    </lineage>
</organism>
<name>A0A4S3J7N1_9EURO</name>
<sequence>MVLVEPVFLALSLEESPLQGQESEGLRHLHRPTHHILLLLPDVSRLFEGISRAVVAAKNPMDGRIKQLKYEALVDTVRPLKCIAVE</sequence>
<reference evidence="1 2" key="1">
    <citation type="submission" date="2019-03" db="EMBL/GenBank/DDBJ databases">
        <title>The genome sequence of a newly discovered highly antifungal drug resistant Aspergillus species, Aspergillus tanneri NIH 1004.</title>
        <authorList>
            <person name="Mounaud S."/>
            <person name="Singh I."/>
            <person name="Joardar V."/>
            <person name="Pakala S."/>
            <person name="Pakala S."/>
            <person name="Venepally P."/>
            <person name="Hoover J."/>
            <person name="Nierman W."/>
            <person name="Chung J."/>
            <person name="Losada L."/>
        </authorList>
    </citation>
    <scope>NUCLEOTIDE SEQUENCE [LARGE SCALE GENOMIC DNA]</scope>
    <source>
        <strain evidence="1 2">NIH1004</strain>
    </source>
</reference>
<keyword evidence="2" id="KW-1185">Reference proteome</keyword>
<dbReference type="EMBL" id="SOSA01000458">
    <property type="protein sequence ID" value="THC90993.1"/>
    <property type="molecule type" value="Genomic_DNA"/>
</dbReference>
<comment type="caution">
    <text evidence="1">The sequence shown here is derived from an EMBL/GenBank/DDBJ whole genome shotgun (WGS) entry which is preliminary data.</text>
</comment>
<dbReference type="AlphaFoldDB" id="A0A4S3J7N1"/>
<proteinExistence type="predicted"/>
<dbReference type="Proteomes" id="UP000308092">
    <property type="component" value="Unassembled WGS sequence"/>
</dbReference>
<gene>
    <name evidence="1" type="ORF">EYZ11_009542</name>
</gene>
<evidence type="ECO:0000313" key="1">
    <source>
        <dbReference type="EMBL" id="THC90993.1"/>
    </source>
</evidence>